<keyword evidence="3" id="KW-1185">Reference proteome</keyword>
<dbReference type="RefSeq" id="WP_255061270.1">
    <property type="nucleotide sequence ID" value="NZ_JANDBD010000007.1"/>
</dbReference>
<name>A0ABT1M457_9MYCO</name>
<accession>A0ABT1M457</accession>
<evidence type="ECO:0000313" key="2">
    <source>
        <dbReference type="EMBL" id="MCP9273934.1"/>
    </source>
</evidence>
<evidence type="ECO:0000313" key="3">
    <source>
        <dbReference type="Proteomes" id="UP001651690"/>
    </source>
</evidence>
<gene>
    <name evidence="2" type="ORF">NM203_17230</name>
</gene>
<reference evidence="2 3" key="1">
    <citation type="submission" date="2022-06" db="EMBL/GenBank/DDBJ databases">
        <title>Mycolicibacterium sp. CAU 1645 isolated from seawater.</title>
        <authorList>
            <person name="Kim W."/>
        </authorList>
    </citation>
    <scope>NUCLEOTIDE SEQUENCE [LARGE SCALE GENOMIC DNA]</scope>
    <source>
        <strain evidence="2 3">CAU 1645</strain>
    </source>
</reference>
<evidence type="ECO:0000256" key="1">
    <source>
        <dbReference type="SAM" id="MobiDB-lite"/>
    </source>
</evidence>
<feature type="region of interest" description="Disordered" evidence="1">
    <location>
        <begin position="24"/>
        <end position="55"/>
    </location>
</feature>
<protein>
    <submittedName>
        <fullName evidence="2">Uncharacterized protein</fullName>
    </submittedName>
</protein>
<feature type="compositionally biased region" description="Low complexity" evidence="1">
    <location>
        <begin position="24"/>
        <end position="43"/>
    </location>
</feature>
<dbReference type="EMBL" id="JANDBD010000007">
    <property type="protein sequence ID" value="MCP9273934.1"/>
    <property type="molecule type" value="Genomic_DNA"/>
</dbReference>
<organism evidence="2 3">
    <name type="scientific">Mycolicibacterium arenosum</name>
    <dbReference type="NCBI Taxonomy" id="2952157"/>
    <lineage>
        <taxon>Bacteria</taxon>
        <taxon>Bacillati</taxon>
        <taxon>Actinomycetota</taxon>
        <taxon>Actinomycetes</taxon>
        <taxon>Mycobacteriales</taxon>
        <taxon>Mycobacteriaceae</taxon>
        <taxon>Mycolicibacterium</taxon>
    </lineage>
</organism>
<comment type="caution">
    <text evidence="2">The sequence shown here is derived from an EMBL/GenBank/DDBJ whole genome shotgun (WGS) entry which is preliminary data.</text>
</comment>
<proteinExistence type="predicted"/>
<sequence length="307" mass="31961">MIATAAAAAVVLIGVLVGNTLLSDSTRSSTDSGGSRSTSADDAVPCSTPPDVSVTSAQLTSSGLSVSTLLTANCGEGDVVTDPSFGLTISDGGRDVAAATFDTRSDPIVILPGETAQREFVFPDGMFWRIPETYSSGAGGLVARSVPSSTGSPVSGPTSDGASTIIAASAMQPANDSPDGAALSALRDITASDRSYISQSLTDRWIPQISSKRPGLVAEGITWTPSDILREHLALRQRYDDVRLIWSGDWTTFSTPDWWVTVVGDPSTDSSTALNWCVSAGLDFDHCFAKIVSASRGVDGTTMMQKR</sequence>
<dbReference type="Proteomes" id="UP001651690">
    <property type="component" value="Unassembled WGS sequence"/>
</dbReference>